<dbReference type="HOGENOM" id="CLU_2133703_0_0_1"/>
<proteinExistence type="predicted"/>
<organism evidence="2 3">
    <name type="scientific">Galerina marginata (strain CBS 339.88)</name>
    <dbReference type="NCBI Taxonomy" id="685588"/>
    <lineage>
        <taxon>Eukaryota</taxon>
        <taxon>Fungi</taxon>
        <taxon>Dikarya</taxon>
        <taxon>Basidiomycota</taxon>
        <taxon>Agaricomycotina</taxon>
        <taxon>Agaricomycetes</taxon>
        <taxon>Agaricomycetidae</taxon>
        <taxon>Agaricales</taxon>
        <taxon>Agaricineae</taxon>
        <taxon>Strophariaceae</taxon>
        <taxon>Galerina</taxon>
    </lineage>
</organism>
<gene>
    <name evidence="2" type="ORF">GALMADRAFT_232244</name>
</gene>
<evidence type="ECO:0000256" key="1">
    <source>
        <dbReference type="SAM" id="MobiDB-lite"/>
    </source>
</evidence>
<dbReference type="AlphaFoldDB" id="A0A067S817"/>
<sequence>MERIRVPPLSALATPNSTDKRRAAGSTSGPRSSPFTFASSPPSNITLPAPTVFHGPEVFLTCYTELALATAGCSGCRTSSTIAVSAPGGAQAGPLRDTMIKLKDESQELTYRI</sequence>
<reference evidence="3" key="1">
    <citation type="journal article" date="2014" name="Proc. Natl. Acad. Sci. U.S.A.">
        <title>Extensive sampling of basidiomycete genomes demonstrates inadequacy of the white-rot/brown-rot paradigm for wood decay fungi.</title>
        <authorList>
            <person name="Riley R."/>
            <person name="Salamov A.A."/>
            <person name="Brown D.W."/>
            <person name="Nagy L.G."/>
            <person name="Floudas D."/>
            <person name="Held B.W."/>
            <person name="Levasseur A."/>
            <person name="Lombard V."/>
            <person name="Morin E."/>
            <person name="Otillar R."/>
            <person name="Lindquist E.A."/>
            <person name="Sun H."/>
            <person name="LaButti K.M."/>
            <person name="Schmutz J."/>
            <person name="Jabbour D."/>
            <person name="Luo H."/>
            <person name="Baker S.E."/>
            <person name="Pisabarro A.G."/>
            <person name="Walton J.D."/>
            <person name="Blanchette R.A."/>
            <person name="Henrissat B."/>
            <person name="Martin F."/>
            <person name="Cullen D."/>
            <person name="Hibbett D.S."/>
            <person name="Grigoriev I.V."/>
        </authorList>
    </citation>
    <scope>NUCLEOTIDE SEQUENCE [LARGE SCALE GENOMIC DNA]</scope>
    <source>
        <strain evidence="3">CBS 339.88</strain>
    </source>
</reference>
<evidence type="ECO:0000313" key="3">
    <source>
        <dbReference type="Proteomes" id="UP000027222"/>
    </source>
</evidence>
<dbReference type="Proteomes" id="UP000027222">
    <property type="component" value="Unassembled WGS sequence"/>
</dbReference>
<evidence type="ECO:0000313" key="2">
    <source>
        <dbReference type="EMBL" id="KDR67015.1"/>
    </source>
</evidence>
<accession>A0A067S817</accession>
<name>A0A067S817_GALM3</name>
<dbReference type="EMBL" id="KL142418">
    <property type="protein sequence ID" value="KDR67015.1"/>
    <property type="molecule type" value="Genomic_DNA"/>
</dbReference>
<feature type="region of interest" description="Disordered" evidence="1">
    <location>
        <begin position="1"/>
        <end position="42"/>
    </location>
</feature>
<protein>
    <submittedName>
        <fullName evidence="2">Uncharacterized protein</fullName>
    </submittedName>
</protein>
<keyword evidence="3" id="KW-1185">Reference proteome</keyword>
<feature type="compositionally biased region" description="Low complexity" evidence="1">
    <location>
        <begin position="30"/>
        <end position="42"/>
    </location>
</feature>